<reference evidence="1 2" key="1">
    <citation type="submission" date="2017-05" db="EMBL/GenBank/DDBJ databases">
        <authorList>
            <person name="Chapman J."/>
            <person name="Chang C."/>
            <person name="Suresh T."/>
            <person name="Shishido T.C."/>
            <person name="Bindert I."/>
            <person name="Shaffer C.D."/>
            <person name="Weston-Hafer K.A."/>
            <person name="Russell D.A."/>
            <person name="Pope W.H."/>
            <person name="Jacobs-Sera D."/>
            <person name="Hendrix R.W."/>
            <person name="Hatfull G.F."/>
        </authorList>
    </citation>
    <scope>NUCLEOTIDE SEQUENCE [LARGE SCALE GENOMIC DNA]</scope>
</reference>
<proteinExistence type="predicted"/>
<name>A0A222YX52_9CAUD</name>
<sequence length="90" mass="10255">MEFEGLAKEIKAVFDDKGYTWKVDGFSTVPTESDILETMKQMVKRLEKEPDGSWLELGRLIVVRTGSLNDVYVLHGTVRNNEQPTQEPVL</sequence>
<keyword evidence="2" id="KW-1185">Reference proteome</keyword>
<protein>
    <submittedName>
        <fullName evidence="1">Uncharacterized protein</fullName>
    </submittedName>
</protein>
<evidence type="ECO:0000313" key="2">
    <source>
        <dbReference type="Proteomes" id="UP000223009"/>
    </source>
</evidence>
<evidence type="ECO:0000313" key="1">
    <source>
        <dbReference type="EMBL" id="ASR75608.1"/>
    </source>
</evidence>
<dbReference type="Proteomes" id="UP000223009">
    <property type="component" value="Segment"/>
</dbReference>
<dbReference type="EMBL" id="MF155946">
    <property type="protein sequence ID" value="ASR75608.1"/>
    <property type="molecule type" value="Genomic_DNA"/>
</dbReference>
<gene>
    <name evidence="1" type="ORF">SEA_MILDRED21_251</name>
</gene>
<dbReference type="OrthoDB" id="27482at10239"/>
<organism evidence="1 2">
    <name type="scientific">Streptomyces phage Mildred21</name>
    <dbReference type="NCBI Taxonomy" id="2023959"/>
    <lineage>
        <taxon>Viruses</taxon>
        <taxon>Duplodnaviria</taxon>
        <taxon>Heunggongvirae</taxon>
        <taxon>Uroviricota</taxon>
        <taxon>Caudoviricetes</taxon>
        <taxon>Stanwilliamsviridae</taxon>
        <taxon>Boydwoodruffvirinae</taxon>
        <taxon>Samistivirus</taxon>
        <taxon>Samistivirus mildred21</taxon>
    </lineage>
</organism>
<accession>A0A222YX52</accession>